<dbReference type="InterPro" id="IPR004861">
    <property type="entry name" value="Siw14-like"/>
</dbReference>
<dbReference type="EMBL" id="CP119903">
    <property type="protein sequence ID" value="WFD23400.1"/>
    <property type="molecule type" value="Genomic_DNA"/>
</dbReference>
<keyword evidence="3" id="KW-1185">Reference proteome</keyword>
<evidence type="ECO:0000313" key="2">
    <source>
        <dbReference type="EMBL" id="WFD23400.1"/>
    </source>
</evidence>
<dbReference type="Pfam" id="PF03162">
    <property type="entry name" value="Y_phosphatase2"/>
    <property type="match status" value="1"/>
</dbReference>
<dbReference type="PANTHER" id="PTHR31126:SF14">
    <property type="entry name" value="TYROSINE-PROTEIN PHOSPHATASE OCA6-RELATED"/>
    <property type="match status" value="1"/>
</dbReference>
<accession>A0AAF0ED57</accession>
<name>A0AAF0ED57_9BASI</name>
<dbReference type="SUPFAM" id="SSF52799">
    <property type="entry name" value="(Phosphotyrosine protein) phosphatases II"/>
    <property type="match status" value="1"/>
</dbReference>
<dbReference type="Gene3D" id="3.90.190.10">
    <property type="entry name" value="Protein tyrosine phosphatase superfamily"/>
    <property type="match status" value="1"/>
</dbReference>
<feature type="compositionally biased region" description="Polar residues" evidence="1">
    <location>
        <begin position="267"/>
        <end position="278"/>
    </location>
</feature>
<evidence type="ECO:0008006" key="4">
    <source>
        <dbReference type="Google" id="ProtNLM"/>
    </source>
</evidence>
<feature type="compositionally biased region" description="Acidic residues" evidence="1">
    <location>
        <begin position="438"/>
        <end position="468"/>
    </location>
</feature>
<sequence length="484" mass="53939">MTRGPLSPPMRFGVVAFPQRMPDMSDAESSAGAASRITSFSECLYRGAYPKHRNLPFLETLHLRTIVSLTPKPIDSDPDIASWARMQNGGAGVHIIHIRTEKPKEETGGLTHEGAARALMEVLNRENLPLYVHCLDGVEVTSTLVACLRKVQGWHSAALCEELTRGVNVAAGRYSGTIEAAPKHLVQFVERFGHTEDVLLPQRDRIPVWLWPSLRVPLTPHDSWNEKPPTVHHPTLRIQFERSESYFAAQQARFGAVWSLVPHSRSHTPTSLSMSDSSDGAEGRCDSRAPSPYVQSVTRRYSDHDLEKIRSSRHRWDSTDSVEPVAETVRSPPTTTMDDHELRTPRARPSNMESDVPPLSALDMQCARIPRLISEPDPMAPMGSPYDERTPLAVAYDAARPEWRNRRIDDIPPLGLDAHHTHLGPNLPRPWAPRVTDSVDEEEAEAEDAVDDIDDDIDDDDDDLDDLDGNGTSLVLEALDLEGY</sequence>
<proteinExistence type="predicted"/>
<feature type="region of interest" description="Disordered" evidence="1">
    <location>
        <begin position="419"/>
        <end position="470"/>
    </location>
</feature>
<organism evidence="2 3">
    <name type="scientific">Malassezia equina</name>
    <dbReference type="NCBI Taxonomy" id="1381935"/>
    <lineage>
        <taxon>Eukaryota</taxon>
        <taxon>Fungi</taxon>
        <taxon>Dikarya</taxon>
        <taxon>Basidiomycota</taxon>
        <taxon>Ustilaginomycotina</taxon>
        <taxon>Malasseziomycetes</taxon>
        <taxon>Malasseziales</taxon>
        <taxon>Malasseziaceae</taxon>
        <taxon>Malassezia</taxon>
    </lineage>
</organism>
<reference evidence="2" key="1">
    <citation type="submission" date="2023-03" db="EMBL/GenBank/DDBJ databases">
        <title>Mating type loci evolution in Malassezia.</title>
        <authorList>
            <person name="Coelho M.A."/>
        </authorList>
    </citation>
    <scope>NUCLEOTIDE SEQUENCE</scope>
    <source>
        <strain evidence="2">CBS 12830</strain>
    </source>
</reference>
<dbReference type="GO" id="GO:0016791">
    <property type="term" value="F:phosphatase activity"/>
    <property type="evidence" value="ECO:0007669"/>
    <property type="project" value="TreeGrafter"/>
</dbReference>
<dbReference type="InterPro" id="IPR029021">
    <property type="entry name" value="Prot-tyrosine_phosphatase-like"/>
</dbReference>
<dbReference type="AlphaFoldDB" id="A0AAF0ED57"/>
<dbReference type="Proteomes" id="UP001214415">
    <property type="component" value="Chromosome 4"/>
</dbReference>
<evidence type="ECO:0000313" key="3">
    <source>
        <dbReference type="Proteomes" id="UP001214415"/>
    </source>
</evidence>
<feature type="region of interest" description="Disordered" evidence="1">
    <location>
        <begin position="312"/>
        <end position="358"/>
    </location>
</feature>
<evidence type="ECO:0000256" key="1">
    <source>
        <dbReference type="SAM" id="MobiDB-lite"/>
    </source>
</evidence>
<gene>
    <name evidence="2" type="ORF">MEQU1_002089</name>
</gene>
<feature type="region of interest" description="Disordered" evidence="1">
    <location>
        <begin position="265"/>
        <end position="300"/>
    </location>
</feature>
<protein>
    <recommendedName>
        <fullName evidence="4">Protein-tyrosine-phosphatase</fullName>
    </recommendedName>
</protein>
<dbReference type="PANTHER" id="PTHR31126">
    <property type="entry name" value="TYROSINE-PROTEIN PHOSPHATASE"/>
    <property type="match status" value="1"/>
</dbReference>